<sequence length="136" mass="14330">MTKPISWTDELKAEVESLYKAKMGELAEANPEAEEGTFSNEALTYAAAEIGTSVASARAQLTKLGVYVKQINKAKKTSNASEGGSKRVGKAEAQGELLAAFKDGGVTDLDDDIISKLTGKAASHLAAKIRELQSQA</sequence>
<reference evidence="1 2" key="1">
    <citation type="submission" date="2018-07" db="EMBL/GenBank/DDBJ databases">
        <title>Sequencing of PG07.</title>
        <authorList>
            <person name="Ding T."/>
        </authorList>
    </citation>
    <scope>NUCLEOTIDE SEQUENCE [LARGE SCALE GENOMIC DNA]</scope>
</reference>
<name>A0A385E7L2_9CAUD</name>
<proteinExistence type="predicted"/>
<evidence type="ECO:0000313" key="1">
    <source>
        <dbReference type="EMBL" id="AXQ66728.1"/>
    </source>
</evidence>
<protein>
    <submittedName>
        <fullName evidence="1">D3 protein</fullName>
    </submittedName>
</protein>
<organism evidence="1 2">
    <name type="scientific">Vibrio phage vB_VpS_PG07</name>
    <dbReference type="NCBI Taxonomy" id="2301664"/>
    <lineage>
        <taxon>Viruses</taxon>
        <taxon>Duplodnaviria</taxon>
        <taxon>Heunggongvirae</taxon>
        <taxon>Uroviricota</taxon>
        <taxon>Caudoviricetes</taxon>
        <taxon>Demerecviridae</taxon>
        <taxon>Pogseptimavirus</taxon>
        <taxon>Pogseptimavirus PG07</taxon>
    </lineage>
</organism>
<dbReference type="GeneID" id="54999453"/>
<keyword evidence="2" id="KW-1185">Reference proteome</keyword>
<dbReference type="EMBL" id="MH645904">
    <property type="protein sequence ID" value="AXQ66728.1"/>
    <property type="molecule type" value="Genomic_DNA"/>
</dbReference>
<dbReference type="RefSeq" id="YP_009808550.1">
    <property type="nucleotide sequence ID" value="NC_048041.1"/>
</dbReference>
<dbReference type="KEGG" id="vg:54999453"/>
<evidence type="ECO:0000313" key="2">
    <source>
        <dbReference type="Proteomes" id="UP000263435"/>
    </source>
</evidence>
<accession>A0A385E7L2</accession>
<dbReference type="Proteomes" id="UP000263435">
    <property type="component" value="Segment"/>
</dbReference>